<comment type="caution">
    <text evidence="1">The sequence shown here is derived from an EMBL/GenBank/DDBJ whole genome shotgun (WGS) entry which is preliminary data.</text>
</comment>
<name>A0ACB9GNV9_9ASTR</name>
<accession>A0ACB9GNV9</accession>
<dbReference type="EMBL" id="CM042031">
    <property type="protein sequence ID" value="KAI3785198.1"/>
    <property type="molecule type" value="Genomic_DNA"/>
</dbReference>
<reference evidence="2" key="1">
    <citation type="journal article" date="2022" name="Mol. Ecol. Resour.">
        <title>The genomes of chicory, endive, great burdock and yacon provide insights into Asteraceae palaeo-polyploidization history and plant inulin production.</title>
        <authorList>
            <person name="Fan W."/>
            <person name="Wang S."/>
            <person name="Wang H."/>
            <person name="Wang A."/>
            <person name="Jiang F."/>
            <person name="Liu H."/>
            <person name="Zhao H."/>
            <person name="Xu D."/>
            <person name="Zhang Y."/>
        </authorList>
    </citation>
    <scope>NUCLEOTIDE SEQUENCE [LARGE SCALE GENOMIC DNA]</scope>
    <source>
        <strain evidence="2">cv. Yunnan</strain>
    </source>
</reference>
<organism evidence="1 2">
    <name type="scientific">Smallanthus sonchifolius</name>
    <dbReference type="NCBI Taxonomy" id="185202"/>
    <lineage>
        <taxon>Eukaryota</taxon>
        <taxon>Viridiplantae</taxon>
        <taxon>Streptophyta</taxon>
        <taxon>Embryophyta</taxon>
        <taxon>Tracheophyta</taxon>
        <taxon>Spermatophyta</taxon>
        <taxon>Magnoliopsida</taxon>
        <taxon>eudicotyledons</taxon>
        <taxon>Gunneridae</taxon>
        <taxon>Pentapetalae</taxon>
        <taxon>asterids</taxon>
        <taxon>campanulids</taxon>
        <taxon>Asterales</taxon>
        <taxon>Asteraceae</taxon>
        <taxon>Asteroideae</taxon>
        <taxon>Heliantheae alliance</taxon>
        <taxon>Millerieae</taxon>
        <taxon>Smallanthus</taxon>
    </lineage>
</organism>
<reference evidence="1 2" key="2">
    <citation type="journal article" date="2022" name="Mol. Ecol. Resour.">
        <title>The genomes of chicory, endive, great burdock and yacon provide insights into Asteraceae paleo-polyploidization history and plant inulin production.</title>
        <authorList>
            <person name="Fan W."/>
            <person name="Wang S."/>
            <person name="Wang H."/>
            <person name="Wang A."/>
            <person name="Jiang F."/>
            <person name="Liu H."/>
            <person name="Zhao H."/>
            <person name="Xu D."/>
            <person name="Zhang Y."/>
        </authorList>
    </citation>
    <scope>NUCLEOTIDE SEQUENCE [LARGE SCALE GENOMIC DNA]</scope>
    <source>
        <strain evidence="2">cv. Yunnan</strain>
        <tissue evidence="1">Leaves</tissue>
    </source>
</reference>
<proteinExistence type="predicted"/>
<keyword evidence="2" id="KW-1185">Reference proteome</keyword>
<sequence>MVKLVTGRKLDYEPKHVNKQTNERNFMTAVEFSADHPYGKAVALIDLKSGVLMLQEDWFALAGIVSAFIAIKHFHKGRI</sequence>
<evidence type="ECO:0000313" key="2">
    <source>
        <dbReference type="Proteomes" id="UP001056120"/>
    </source>
</evidence>
<protein>
    <submittedName>
        <fullName evidence="1">Uncharacterized protein</fullName>
    </submittedName>
</protein>
<dbReference type="Proteomes" id="UP001056120">
    <property type="component" value="Linkage Group LG14"/>
</dbReference>
<evidence type="ECO:0000313" key="1">
    <source>
        <dbReference type="EMBL" id="KAI3785198.1"/>
    </source>
</evidence>
<gene>
    <name evidence="1" type="ORF">L1987_44312</name>
</gene>